<dbReference type="AlphaFoldDB" id="A0A1D3ULV1"/>
<evidence type="ECO:0000313" key="1">
    <source>
        <dbReference type="EMBL" id="SCQ21063.1"/>
    </source>
</evidence>
<sequence length="87" mass="10519">MREPFFTGWSFRSLADSGSRVFFIVFKLRKTICTSWWVEFMTDRFMKINERKFVFLMTVHGEILKKKHYICALKNDKDSIFPIKNKV</sequence>
<dbReference type="Proteomes" id="UP000182057">
    <property type="component" value="Unassembled WGS sequence"/>
</dbReference>
<accession>A0A1D3ULV1</accession>
<reference evidence="1 2" key="1">
    <citation type="submission" date="2016-09" db="EMBL/GenBank/DDBJ databases">
        <authorList>
            <person name="Capua I."/>
            <person name="De Benedictis P."/>
            <person name="Joannis T."/>
            <person name="Lombin L.H."/>
            <person name="Cattoli G."/>
        </authorList>
    </citation>
    <scope>NUCLEOTIDE SEQUENCE [LARGE SCALE GENOMIC DNA]</scope>
    <source>
        <strain evidence="1 2">UB20</strain>
    </source>
</reference>
<evidence type="ECO:0000313" key="2">
    <source>
        <dbReference type="Proteomes" id="UP000182057"/>
    </source>
</evidence>
<dbReference type="EMBL" id="FMMM01000048">
    <property type="protein sequence ID" value="SCQ21063.1"/>
    <property type="molecule type" value="Genomic_DNA"/>
</dbReference>
<gene>
    <name evidence="1" type="ORF">TFUB20_01246</name>
</gene>
<name>A0A1D3ULV1_TANFO</name>
<organism evidence="1 2">
    <name type="scientific">Tannerella forsythia</name>
    <name type="common">Bacteroides forsythus</name>
    <dbReference type="NCBI Taxonomy" id="28112"/>
    <lineage>
        <taxon>Bacteria</taxon>
        <taxon>Pseudomonadati</taxon>
        <taxon>Bacteroidota</taxon>
        <taxon>Bacteroidia</taxon>
        <taxon>Bacteroidales</taxon>
        <taxon>Tannerellaceae</taxon>
        <taxon>Tannerella</taxon>
    </lineage>
</organism>
<protein>
    <submittedName>
        <fullName evidence="1">Uncharacterized protein</fullName>
    </submittedName>
</protein>
<proteinExistence type="predicted"/>